<proteinExistence type="predicted"/>
<evidence type="ECO:0000259" key="1">
    <source>
        <dbReference type="Pfam" id="PF13391"/>
    </source>
</evidence>
<evidence type="ECO:0000313" key="2">
    <source>
        <dbReference type="EMBL" id="SMF55606.1"/>
    </source>
</evidence>
<evidence type="ECO:0000313" key="3">
    <source>
        <dbReference type="Proteomes" id="UP000192936"/>
    </source>
</evidence>
<dbReference type="RefSeq" id="WP_244560693.1">
    <property type="nucleotide sequence ID" value="NZ_FXAK01000006.1"/>
</dbReference>
<reference evidence="2 3" key="1">
    <citation type="submission" date="2017-04" db="EMBL/GenBank/DDBJ databases">
        <authorList>
            <person name="Afonso C.L."/>
            <person name="Miller P.J."/>
            <person name="Scott M.A."/>
            <person name="Spackman E."/>
            <person name="Goraichik I."/>
            <person name="Dimitrov K.M."/>
            <person name="Suarez D.L."/>
            <person name="Swayne D.E."/>
        </authorList>
    </citation>
    <scope>NUCLEOTIDE SEQUENCE [LARGE SCALE GENOMIC DNA]</scope>
    <source>
        <strain evidence="2 3">A2P</strain>
    </source>
</reference>
<keyword evidence="2" id="KW-0540">Nuclease</keyword>
<accession>A0A1X7FNK6</accession>
<dbReference type="Pfam" id="PF13391">
    <property type="entry name" value="HNH_2"/>
    <property type="match status" value="1"/>
</dbReference>
<dbReference type="Proteomes" id="UP000192936">
    <property type="component" value="Unassembled WGS sequence"/>
</dbReference>
<gene>
    <name evidence="2" type="ORF">SAMN02982917_3096</name>
</gene>
<keyword evidence="2" id="KW-0255">Endonuclease</keyword>
<dbReference type="EMBL" id="FXAK01000006">
    <property type="protein sequence ID" value="SMF55606.1"/>
    <property type="molecule type" value="Genomic_DNA"/>
</dbReference>
<name>A0A1X7FNK6_9PROT</name>
<feature type="domain" description="HNH nuclease" evidence="1">
    <location>
        <begin position="168"/>
        <end position="221"/>
    </location>
</feature>
<dbReference type="InterPro" id="IPR003615">
    <property type="entry name" value="HNH_nuc"/>
</dbReference>
<dbReference type="AlphaFoldDB" id="A0A1X7FNK6"/>
<sequence>MLFDDHAAKRAGAGGAIIEAPQGFVIAEECRKAAWQNGYRRALGEMAGWACYGSTTAKGTIALAAAGAKGPWFLAIDHVGVVEELKHPRAGMPGPGDARYAFATLGALYEVLPKVYALAVALPDGPLEAFQDAVKDLPKTTVAERLVLQRIGQDIFRERLMAYWHRRCPLTGITDPSLLRASHMIPWAKCLDDAERLNVHNGLLLSGLWDAAFDRGLVTFDDDGHPVFSPGLSEAAKTELRWYQPIPLTDKHRMRLAWHRAHLFEASMG</sequence>
<dbReference type="STRING" id="286727.SAMN02982917_3096"/>
<keyword evidence="2" id="KW-0378">Hydrolase</keyword>
<dbReference type="GO" id="GO:0004519">
    <property type="term" value="F:endonuclease activity"/>
    <property type="evidence" value="ECO:0007669"/>
    <property type="project" value="UniProtKB-KW"/>
</dbReference>
<protein>
    <submittedName>
        <fullName evidence="2">HNH endonuclease</fullName>
    </submittedName>
</protein>
<organism evidence="2 3">
    <name type="scientific">Azospirillum oryzae</name>
    <dbReference type="NCBI Taxonomy" id="286727"/>
    <lineage>
        <taxon>Bacteria</taxon>
        <taxon>Pseudomonadati</taxon>
        <taxon>Pseudomonadota</taxon>
        <taxon>Alphaproteobacteria</taxon>
        <taxon>Rhodospirillales</taxon>
        <taxon>Azospirillaceae</taxon>
        <taxon>Azospirillum</taxon>
    </lineage>
</organism>